<dbReference type="OrthoDB" id="7979972at2"/>
<dbReference type="PROSITE" id="PS50110">
    <property type="entry name" value="RESPONSE_REGULATORY"/>
    <property type="match status" value="2"/>
</dbReference>
<feature type="domain" description="Response regulatory" evidence="5">
    <location>
        <begin position="129"/>
        <end position="244"/>
    </location>
</feature>
<dbReference type="CDD" id="cd00156">
    <property type="entry name" value="REC"/>
    <property type="match status" value="2"/>
</dbReference>
<evidence type="ECO:0000256" key="2">
    <source>
        <dbReference type="ARBA" id="ARBA00023015"/>
    </source>
</evidence>
<protein>
    <submittedName>
        <fullName evidence="6">Response regulator</fullName>
    </submittedName>
</protein>
<comment type="caution">
    <text evidence="4">Lacks conserved residue(s) required for the propagation of feature annotation.</text>
</comment>
<keyword evidence="2" id="KW-0805">Transcription regulation</keyword>
<evidence type="ECO:0000313" key="6">
    <source>
        <dbReference type="EMBL" id="AWN48667.1"/>
    </source>
</evidence>
<proteinExistence type="predicted"/>
<dbReference type="SMART" id="SM00448">
    <property type="entry name" value="REC"/>
    <property type="match status" value="2"/>
</dbReference>
<feature type="domain" description="Response regulatory" evidence="5">
    <location>
        <begin position="6"/>
        <end position="122"/>
    </location>
</feature>
<dbReference type="InterPro" id="IPR050595">
    <property type="entry name" value="Bact_response_regulator"/>
</dbReference>
<evidence type="ECO:0000256" key="3">
    <source>
        <dbReference type="ARBA" id="ARBA00023163"/>
    </source>
</evidence>
<feature type="modified residue" description="4-aspartylphosphate" evidence="4">
    <location>
        <position position="57"/>
    </location>
</feature>
<organism evidence="6 7">
    <name type="scientific">Methylobacterium terrae</name>
    <dbReference type="NCBI Taxonomy" id="2202827"/>
    <lineage>
        <taxon>Bacteria</taxon>
        <taxon>Pseudomonadati</taxon>
        <taxon>Pseudomonadota</taxon>
        <taxon>Alphaproteobacteria</taxon>
        <taxon>Hyphomicrobiales</taxon>
        <taxon>Methylobacteriaceae</taxon>
        <taxon>Methylobacterium</taxon>
    </lineage>
</organism>
<accession>A0A2U8WRD8</accession>
<dbReference type="EMBL" id="CP029553">
    <property type="protein sequence ID" value="AWN48667.1"/>
    <property type="molecule type" value="Genomic_DNA"/>
</dbReference>
<dbReference type="SUPFAM" id="SSF52172">
    <property type="entry name" value="CheY-like"/>
    <property type="match status" value="2"/>
</dbReference>
<dbReference type="PANTHER" id="PTHR44591:SF3">
    <property type="entry name" value="RESPONSE REGULATORY DOMAIN-CONTAINING PROTEIN"/>
    <property type="match status" value="1"/>
</dbReference>
<dbReference type="AlphaFoldDB" id="A0A2U8WRD8"/>
<dbReference type="KEGG" id="mtea:DK419_21825"/>
<reference evidence="6 7" key="1">
    <citation type="submission" date="2018-05" db="EMBL/GenBank/DDBJ databases">
        <title>Complete Genome Sequence of Methylobacterium sp. 17Sr1-28.</title>
        <authorList>
            <person name="Srinivasan S."/>
        </authorList>
    </citation>
    <scope>NUCLEOTIDE SEQUENCE [LARGE SCALE GENOMIC DNA]</scope>
    <source>
        <strain evidence="6 7">17Sr1-28</strain>
    </source>
</reference>
<dbReference type="GO" id="GO:0000160">
    <property type="term" value="P:phosphorelay signal transduction system"/>
    <property type="evidence" value="ECO:0007669"/>
    <property type="project" value="InterPro"/>
</dbReference>
<dbReference type="RefSeq" id="WP_109960955.1">
    <property type="nucleotide sequence ID" value="NZ_CP029553.1"/>
</dbReference>
<dbReference type="InterPro" id="IPR001789">
    <property type="entry name" value="Sig_transdc_resp-reg_receiver"/>
</dbReference>
<evidence type="ECO:0000313" key="7">
    <source>
        <dbReference type="Proteomes" id="UP000245444"/>
    </source>
</evidence>
<keyword evidence="1 4" id="KW-0597">Phosphoprotein</keyword>
<evidence type="ECO:0000256" key="1">
    <source>
        <dbReference type="ARBA" id="ARBA00022553"/>
    </source>
</evidence>
<dbReference type="Proteomes" id="UP000245444">
    <property type="component" value="Chromosome"/>
</dbReference>
<dbReference type="InterPro" id="IPR011006">
    <property type="entry name" value="CheY-like_superfamily"/>
</dbReference>
<name>A0A2U8WRD8_9HYPH</name>
<sequence length="267" mass="29298">MTSPLSILIADADETMRRILVATIREEAPTVAITEVTDGIALEQAVSAQHYDLVFLDVVLPQTNGAAVARWRAGTGPRSMVILLSDLLSPRWPTIATHLGAYDVLLKPIGSRQIRNALAAADVTRRTLTMLIVDPSRASRAVIRRLLDQSHFSFDILESEGGRRAINIARSRPLDLAIIEMSLPDFSALEVACQIQDKQNDVKLIMMGVGLSPETSRFDTFGVSGLLNKPFNFVDVDKAVHTAFDLWHPYLIKALQAEQAKRSTATA</sequence>
<dbReference type="Gene3D" id="3.40.50.2300">
    <property type="match status" value="2"/>
</dbReference>
<dbReference type="PANTHER" id="PTHR44591">
    <property type="entry name" value="STRESS RESPONSE REGULATOR PROTEIN 1"/>
    <property type="match status" value="1"/>
</dbReference>
<gene>
    <name evidence="6" type="ORF">DK419_21825</name>
</gene>
<dbReference type="Pfam" id="PF00072">
    <property type="entry name" value="Response_reg"/>
    <property type="match status" value="2"/>
</dbReference>
<evidence type="ECO:0000256" key="4">
    <source>
        <dbReference type="PROSITE-ProRule" id="PRU00169"/>
    </source>
</evidence>
<evidence type="ECO:0000259" key="5">
    <source>
        <dbReference type="PROSITE" id="PS50110"/>
    </source>
</evidence>
<keyword evidence="7" id="KW-1185">Reference proteome</keyword>
<keyword evidence="3" id="KW-0804">Transcription</keyword>